<comment type="caution">
    <text evidence="2">The sequence shown here is derived from an EMBL/GenBank/DDBJ whole genome shotgun (WGS) entry which is preliminary data.</text>
</comment>
<dbReference type="Proteomes" id="UP000828390">
    <property type="component" value="Unassembled WGS sequence"/>
</dbReference>
<evidence type="ECO:0000313" key="3">
    <source>
        <dbReference type="Proteomes" id="UP000828390"/>
    </source>
</evidence>
<name>A0A9D4CKH8_DREPO</name>
<feature type="compositionally biased region" description="Pro residues" evidence="1">
    <location>
        <begin position="31"/>
        <end position="41"/>
    </location>
</feature>
<dbReference type="EMBL" id="JAIWYP010000012">
    <property type="protein sequence ID" value="KAH3726172.1"/>
    <property type="molecule type" value="Genomic_DNA"/>
</dbReference>
<gene>
    <name evidence="2" type="ORF">DPMN_052029</name>
</gene>
<reference evidence="2" key="2">
    <citation type="submission" date="2020-11" db="EMBL/GenBank/DDBJ databases">
        <authorList>
            <person name="McCartney M.A."/>
            <person name="Auch B."/>
            <person name="Kono T."/>
            <person name="Mallez S."/>
            <person name="Becker A."/>
            <person name="Gohl D.M."/>
            <person name="Silverstein K.A.T."/>
            <person name="Koren S."/>
            <person name="Bechman K.B."/>
            <person name="Herman A."/>
            <person name="Abrahante J.E."/>
            <person name="Garbe J."/>
        </authorList>
    </citation>
    <scope>NUCLEOTIDE SEQUENCE</scope>
    <source>
        <strain evidence="2">Duluth1</strain>
        <tissue evidence="2">Whole animal</tissue>
    </source>
</reference>
<feature type="region of interest" description="Disordered" evidence="1">
    <location>
        <begin position="1"/>
        <end position="53"/>
    </location>
</feature>
<organism evidence="2 3">
    <name type="scientific">Dreissena polymorpha</name>
    <name type="common">Zebra mussel</name>
    <name type="synonym">Mytilus polymorpha</name>
    <dbReference type="NCBI Taxonomy" id="45954"/>
    <lineage>
        <taxon>Eukaryota</taxon>
        <taxon>Metazoa</taxon>
        <taxon>Spiralia</taxon>
        <taxon>Lophotrochozoa</taxon>
        <taxon>Mollusca</taxon>
        <taxon>Bivalvia</taxon>
        <taxon>Autobranchia</taxon>
        <taxon>Heteroconchia</taxon>
        <taxon>Euheterodonta</taxon>
        <taxon>Imparidentia</taxon>
        <taxon>Neoheterodontei</taxon>
        <taxon>Myida</taxon>
        <taxon>Dreissenoidea</taxon>
        <taxon>Dreissenidae</taxon>
        <taxon>Dreissena</taxon>
    </lineage>
</organism>
<accession>A0A9D4CKH8</accession>
<keyword evidence="3" id="KW-1185">Reference proteome</keyword>
<protein>
    <submittedName>
        <fullName evidence="2">Uncharacterized protein</fullName>
    </submittedName>
</protein>
<proteinExistence type="predicted"/>
<evidence type="ECO:0000256" key="1">
    <source>
        <dbReference type="SAM" id="MobiDB-lite"/>
    </source>
</evidence>
<sequence>MPDLHDPTPARTKFPGREEGVSSAPKADSAPRPPARLPPLGPSSTTPSNKRFRRGATLVEFITSQEKHMMKKSNMKDKVGGHYLNVFYYI</sequence>
<dbReference type="AlphaFoldDB" id="A0A9D4CKH8"/>
<evidence type="ECO:0000313" key="2">
    <source>
        <dbReference type="EMBL" id="KAH3726172.1"/>
    </source>
</evidence>
<reference evidence="2" key="1">
    <citation type="journal article" date="2019" name="bioRxiv">
        <title>The Genome of the Zebra Mussel, Dreissena polymorpha: A Resource for Invasive Species Research.</title>
        <authorList>
            <person name="McCartney M.A."/>
            <person name="Auch B."/>
            <person name="Kono T."/>
            <person name="Mallez S."/>
            <person name="Zhang Y."/>
            <person name="Obille A."/>
            <person name="Becker A."/>
            <person name="Abrahante J.E."/>
            <person name="Garbe J."/>
            <person name="Badalamenti J.P."/>
            <person name="Herman A."/>
            <person name="Mangelson H."/>
            <person name="Liachko I."/>
            <person name="Sullivan S."/>
            <person name="Sone E.D."/>
            <person name="Koren S."/>
            <person name="Silverstein K.A.T."/>
            <person name="Beckman K.B."/>
            <person name="Gohl D.M."/>
        </authorList>
    </citation>
    <scope>NUCLEOTIDE SEQUENCE</scope>
    <source>
        <strain evidence="2">Duluth1</strain>
        <tissue evidence="2">Whole animal</tissue>
    </source>
</reference>